<comment type="caution">
    <text evidence="2">The sequence shown here is derived from an EMBL/GenBank/DDBJ whole genome shotgun (WGS) entry which is preliminary data.</text>
</comment>
<feature type="compositionally biased region" description="Acidic residues" evidence="1">
    <location>
        <begin position="63"/>
        <end position="73"/>
    </location>
</feature>
<keyword evidence="3" id="KW-1185">Reference proteome</keyword>
<feature type="compositionally biased region" description="Basic and acidic residues" evidence="1">
    <location>
        <begin position="31"/>
        <end position="46"/>
    </location>
</feature>
<reference evidence="2" key="1">
    <citation type="submission" date="2021-10" db="EMBL/GenBank/DDBJ databases">
        <authorList>
            <person name="Lyu M."/>
            <person name="Wang X."/>
            <person name="Meng X."/>
            <person name="Xu K."/>
        </authorList>
    </citation>
    <scope>NUCLEOTIDE SEQUENCE</scope>
    <source>
        <strain evidence="2">A6</strain>
    </source>
</reference>
<sequence length="73" mass="8182">MSTPRQTPRSKSRTVGSQPAAQQSSAQSMSGERKPGEERRDRERNALDNQGAQGRNVPFSLREEEDDDNATRH</sequence>
<dbReference type="EMBL" id="JAJGAK010000001">
    <property type="protein sequence ID" value="MCC8362807.1"/>
    <property type="molecule type" value="Genomic_DNA"/>
</dbReference>
<organism evidence="2 3">
    <name type="scientific">Noviluteimonas lactosilytica</name>
    <dbReference type="NCBI Taxonomy" id="2888523"/>
    <lineage>
        <taxon>Bacteria</taxon>
        <taxon>Pseudomonadati</taxon>
        <taxon>Pseudomonadota</taxon>
        <taxon>Gammaproteobacteria</taxon>
        <taxon>Lysobacterales</taxon>
        <taxon>Lysobacteraceae</taxon>
        <taxon>Noviluteimonas</taxon>
    </lineage>
</organism>
<dbReference type="Proteomes" id="UP001165293">
    <property type="component" value="Unassembled WGS sequence"/>
</dbReference>
<evidence type="ECO:0000256" key="1">
    <source>
        <dbReference type="SAM" id="MobiDB-lite"/>
    </source>
</evidence>
<name>A0ABS8JGW5_9GAMM</name>
<gene>
    <name evidence="2" type="ORF">LK996_06920</name>
</gene>
<proteinExistence type="predicted"/>
<feature type="region of interest" description="Disordered" evidence="1">
    <location>
        <begin position="1"/>
        <end position="73"/>
    </location>
</feature>
<evidence type="ECO:0000313" key="3">
    <source>
        <dbReference type="Proteomes" id="UP001165293"/>
    </source>
</evidence>
<accession>A0ABS8JGW5</accession>
<feature type="compositionally biased region" description="Polar residues" evidence="1">
    <location>
        <begin position="1"/>
        <end position="16"/>
    </location>
</feature>
<protein>
    <submittedName>
        <fullName evidence="2">Uncharacterized protein</fullName>
    </submittedName>
</protein>
<evidence type="ECO:0000313" key="2">
    <source>
        <dbReference type="EMBL" id="MCC8362807.1"/>
    </source>
</evidence>
<dbReference type="RefSeq" id="WP_230526385.1">
    <property type="nucleotide sequence ID" value="NZ_JAJGAK010000001.1"/>
</dbReference>
<feature type="compositionally biased region" description="Low complexity" evidence="1">
    <location>
        <begin position="17"/>
        <end position="28"/>
    </location>
</feature>